<proteinExistence type="predicted"/>
<reference evidence="2" key="1">
    <citation type="submission" date="2016-11" db="EMBL/GenBank/DDBJ databases">
        <authorList>
            <person name="Varghese N."/>
            <person name="Submissions S."/>
        </authorList>
    </citation>
    <scope>NUCLEOTIDE SEQUENCE [LARGE SCALE GENOMIC DNA]</scope>
    <source>
        <strain evidence="2">DSM 11003</strain>
    </source>
</reference>
<organism evidence="1 2">
    <name type="scientific">Thermosyntropha lipolytica DSM 11003</name>
    <dbReference type="NCBI Taxonomy" id="1123382"/>
    <lineage>
        <taxon>Bacteria</taxon>
        <taxon>Bacillati</taxon>
        <taxon>Bacillota</taxon>
        <taxon>Clostridia</taxon>
        <taxon>Eubacteriales</taxon>
        <taxon>Syntrophomonadaceae</taxon>
        <taxon>Thermosyntropha</taxon>
    </lineage>
</organism>
<keyword evidence="2" id="KW-1185">Reference proteome</keyword>
<dbReference type="Proteomes" id="UP000242329">
    <property type="component" value="Unassembled WGS sequence"/>
</dbReference>
<evidence type="ECO:0000313" key="1">
    <source>
        <dbReference type="EMBL" id="SHG67202.1"/>
    </source>
</evidence>
<evidence type="ECO:0000313" key="2">
    <source>
        <dbReference type="Proteomes" id="UP000242329"/>
    </source>
</evidence>
<name>A0A1M5LPW8_9FIRM</name>
<gene>
    <name evidence="1" type="ORF">SAMN02745221_00735</name>
</gene>
<protein>
    <submittedName>
        <fullName evidence="1">Uncharacterized protein</fullName>
    </submittedName>
</protein>
<sequence length="52" mass="5756">MDKYVVGLIILLAVLLLVRRVCRLARKPGCDSCPDTCASCGQHQIRKIDEGK</sequence>
<accession>A0A1M5LPW8</accession>
<dbReference type="Pfam" id="PF12669">
    <property type="entry name" value="FeoB_associated"/>
    <property type="match status" value="1"/>
</dbReference>
<dbReference type="STRING" id="1123382.SAMN02745221_00735"/>
<dbReference type="EMBL" id="FQWY01000008">
    <property type="protein sequence ID" value="SHG67202.1"/>
    <property type="molecule type" value="Genomic_DNA"/>
</dbReference>
<dbReference type="AlphaFoldDB" id="A0A1M5LPW8"/>
<dbReference type="RefSeq" id="WP_084728316.1">
    <property type="nucleotide sequence ID" value="NZ_FQWY01000008.1"/>
</dbReference>